<dbReference type="OrthoDB" id="291066at2"/>
<proteinExistence type="predicted"/>
<dbReference type="RefSeq" id="WP_105338596.1">
    <property type="nucleotide sequence ID" value="NZ_PUHZ01000025.1"/>
</dbReference>
<keyword evidence="2" id="KW-1133">Transmembrane helix</keyword>
<organism evidence="3 4">
    <name type="scientific">Blastopirellula marina</name>
    <dbReference type="NCBI Taxonomy" id="124"/>
    <lineage>
        <taxon>Bacteria</taxon>
        <taxon>Pseudomonadati</taxon>
        <taxon>Planctomycetota</taxon>
        <taxon>Planctomycetia</taxon>
        <taxon>Pirellulales</taxon>
        <taxon>Pirellulaceae</taxon>
        <taxon>Blastopirellula</taxon>
    </lineage>
</organism>
<sequence>MWQNWIVLAIVAVAVSYVVWTIYRGIAKAAESAGGSCGGGCGSCGCKSSGGGNLVQLSGEPLSTEQQPDEATASEERESAVSSH</sequence>
<feature type="region of interest" description="Disordered" evidence="1">
    <location>
        <begin position="57"/>
        <end position="84"/>
    </location>
</feature>
<dbReference type="Pfam" id="PF12669">
    <property type="entry name" value="FeoB_associated"/>
    <property type="match status" value="1"/>
</dbReference>
<feature type="compositionally biased region" description="Basic and acidic residues" evidence="1">
    <location>
        <begin position="74"/>
        <end position="84"/>
    </location>
</feature>
<evidence type="ECO:0000256" key="1">
    <source>
        <dbReference type="SAM" id="MobiDB-lite"/>
    </source>
</evidence>
<evidence type="ECO:0000313" key="3">
    <source>
        <dbReference type="EMBL" id="PQO42019.1"/>
    </source>
</evidence>
<gene>
    <name evidence="3" type="ORF">C5Y93_27050</name>
</gene>
<dbReference type="EMBL" id="PUHZ01000025">
    <property type="protein sequence ID" value="PQO42019.1"/>
    <property type="molecule type" value="Genomic_DNA"/>
</dbReference>
<evidence type="ECO:0000256" key="2">
    <source>
        <dbReference type="SAM" id="Phobius"/>
    </source>
</evidence>
<keyword evidence="2" id="KW-0472">Membrane</keyword>
<evidence type="ECO:0000313" key="4">
    <source>
        <dbReference type="Proteomes" id="UP000237819"/>
    </source>
</evidence>
<protein>
    <recommendedName>
        <fullName evidence="5">FeoB-associated Cys-rich membrane protein</fullName>
    </recommendedName>
</protein>
<dbReference type="AlphaFoldDB" id="A0A2S8GC65"/>
<name>A0A2S8GC65_9BACT</name>
<evidence type="ECO:0008006" key="5">
    <source>
        <dbReference type="Google" id="ProtNLM"/>
    </source>
</evidence>
<reference evidence="3 4" key="1">
    <citation type="submission" date="2018-02" db="EMBL/GenBank/DDBJ databases">
        <title>Comparative genomes isolates from brazilian mangrove.</title>
        <authorList>
            <person name="Araujo J.E."/>
            <person name="Taketani R.G."/>
            <person name="Silva M.C.P."/>
            <person name="Loureco M.V."/>
            <person name="Andreote F.D."/>
        </authorList>
    </citation>
    <scope>NUCLEOTIDE SEQUENCE [LARGE SCALE GENOMIC DNA]</scope>
    <source>
        <strain evidence="3 4">Nap-Phe MGV</strain>
    </source>
</reference>
<feature type="transmembrane region" description="Helical" evidence="2">
    <location>
        <begin position="6"/>
        <end position="23"/>
    </location>
</feature>
<comment type="caution">
    <text evidence="3">The sequence shown here is derived from an EMBL/GenBank/DDBJ whole genome shotgun (WGS) entry which is preliminary data.</text>
</comment>
<dbReference type="Proteomes" id="UP000237819">
    <property type="component" value="Unassembled WGS sequence"/>
</dbReference>
<accession>A0A2S8GC65</accession>
<keyword evidence="2" id="KW-0812">Transmembrane</keyword>